<reference evidence="1" key="1">
    <citation type="submission" date="2024-07" db="EMBL/GenBank/DDBJ databases">
        <title>Complete genome sequence of Prevotella sp. YM-2024 GTC17260.</title>
        <authorList>
            <person name="Hayashi M."/>
            <person name="Muto Y."/>
            <person name="Tanaka K."/>
            <person name="Niwa H."/>
        </authorList>
    </citation>
    <scope>NUCLEOTIDE SEQUENCE</scope>
    <source>
        <strain evidence="1">GTC17260</strain>
    </source>
</reference>
<organism evidence="1">
    <name type="scientific">Prevotella sp. GTC17260</name>
    <dbReference type="NCBI Taxonomy" id="3236796"/>
    <lineage>
        <taxon>Bacteria</taxon>
        <taxon>Pseudomonadati</taxon>
        <taxon>Bacteroidota</taxon>
        <taxon>Bacteroidia</taxon>
        <taxon>Bacteroidales</taxon>
        <taxon>Prevotellaceae</taxon>
        <taxon>Prevotella</taxon>
    </lineage>
</organism>
<dbReference type="EMBL" id="AP035788">
    <property type="protein sequence ID" value="BFO78007.1"/>
    <property type="molecule type" value="Genomic_DNA"/>
</dbReference>
<proteinExistence type="predicted"/>
<dbReference type="Gene3D" id="2.180.10.10">
    <property type="entry name" value="RHS repeat-associated core"/>
    <property type="match status" value="1"/>
</dbReference>
<accession>A0AB33JIK0</accession>
<sequence>MELPTAKESLKDRAMKRTDCYLSFLLTILCVLPVFSQDDKIIPASPKAQTLLRYGEIPVGYQTGVPDITIPLYTIKSHDIEVPITLSYHIRNVRPGYDPSDIGLGWTLNFGGQISRSIYGVPDDVVPDPPVKYSFEQLDQSSYEQINYLHECVSGNVDTEHDIFNISSTLLNGNFILERKAVNDYIPHLMTFSNLKLKIKTSPQTLPYSKSLITGIDILDGRGIKYEFGNNMVETVLALDSKYTITTWLLQKITDASGQYSVNYRYTKIPQYSVFNTQNRIVSILGDHVKEVTIGVSNKSRVPFRYSCDGSDFHDALKRDGMLISEIVFPSGRILFDIDASKNEIYGFKVLDNENREIRRISFVKSSFSHTLSSYIHKKLDAVRISGSSNKEADMAEYRFSYNEDIMDSHLWGTDFWGYYNETPYDCTKRDYNCNITDFNSSVNGHPASQADFAIKQITIGSSERIPSLKGSLCETLNKIIYPAKGETEFEYELNTCSNSQITNKTVGGLRIKRIKNKAQDGKQEIIDYHYEQGEIDHNYSYHSNFCTTSYILSVNRYGDNMLGNDYLLYRNRIYTNGLSGELGNNEVRYGKVSEVFSDGINHYGKNVYYFEKPIRNDYLMYVSGIEGDEGKYVIWNKKDENSGFLCKKEIYKRNAQGEYLLVRKETNNWEYFPNRTPFKNYKAFRLVTFIENNSNLATEWHFYERLRKGQTYAPVSFQEACKMFGLYQYNIITGRVVNLGTTITTYSENSAPVSIETTYRYDNPLHNNPTSISTVSSVGRKMVTTTMYPSDYTSASMVELINKNIQSPVSTITYVNGKMTKGFLTKYNGSGQPLEIFQAERELGTSFAIDKNSPYNWGKLKTQFTYLPNSNVVQSHHTGGIVQDVCYLWSYNSTYPIAEIRNATFSDIISMLGGTSAVINFANRKNPTINEIQAFLTPVLSNPKYMVTYYSYKPLVGMASRTGPNGVTTHYEYDSFSRLYKERNCEGKVIRQYHYQFKSLK</sequence>
<gene>
    <name evidence="1" type="ORF">GTC17260_06420</name>
</gene>
<evidence type="ECO:0008006" key="2">
    <source>
        <dbReference type="Google" id="ProtNLM"/>
    </source>
</evidence>
<dbReference type="AlphaFoldDB" id="A0AB33JIK0"/>
<evidence type="ECO:0000313" key="1">
    <source>
        <dbReference type="EMBL" id="BFO78007.1"/>
    </source>
</evidence>
<protein>
    <recommendedName>
        <fullName evidence="2">RHS repeat protein</fullName>
    </recommendedName>
</protein>
<name>A0AB33JIK0_9BACT</name>